<sequence length="93" mass="10502">MIELHKQGVVDMSKLIRISFNINTEVCFKDPQTLKLFQHLCIGEEAIMVCVKIGKAVMDQTIECFFIFHKADNGGTVQHFHTHSLFCSCAQTG</sequence>
<proteinExistence type="predicted"/>
<evidence type="ECO:0000313" key="2">
    <source>
        <dbReference type="Proteomes" id="UP001168098"/>
    </source>
</evidence>
<evidence type="ECO:0000313" key="1">
    <source>
        <dbReference type="EMBL" id="KAJ9686387.1"/>
    </source>
</evidence>
<accession>A0AA38ZCI7</accession>
<keyword evidence="2" id="KW-1185">Reference proteome</keyword>
<protein>
    <submittedName>
        <fullName evidence="1">Uncharacterized protein</fullName>
    </submittedName>
</protein>
<gene>
    <name evidence="1" type="ORF">PVL29_015339</name>
</gene>
<name>A0AA38ZCI7_VITRO</name>
<dbReference type="Proteomes" id="UP001168098">
    <property type="component" value="Unassembled WGS sequence"/>
</dbReference>
<reference evidence="1 2" key="1">
    <citation type="journal article" date="2023" name="BMC Biotechnol.">
        <title>Vitis rotundifolia cv Carlos genome sequencing.</title>
        <authorList>
            <person name="Huff M."/>
            <person name="Hulse-Kemp A."/>
            <person name="Scheffler B."/>
            <person name="Youngblood R."/>
            <person name="Simpson S."/>
            <person name="Babiker E."/>
            <person name="Staton M."/>
        </authorList>
    </citation>
    <scope>NUCLEOTIDE SEQUENCE [LARGE SCALE GENOMIC DNA]</scope>
    <source>
        <tissue evidence="1">Leaf</tissue>
    </source>
</reference>
<dbReference type="EMBL" id="JARBHA010000012">
    <property type="protein sequence ID" value="KAJ9686387.1"/>
    <property type="molecule type" value="Genomic_DNA"/>
</dbReference>
<dbReference type="AlphaFoldDB" id="A0AA38ZCI7"/>
<comment type="caution">
    <text evidence="1">The sequence shown here is derived from an EMBL/GenBank/DDBJ whole genome shotgun (WGS) entry which is preliminary data.</text>
</comment>
<organism evidence="1 2">
    <name type="scientific">Vitis rotundifolia</name>
    <name type="common">Muscadine grape</name>
    <dbReference type="NCBI Taxonomy" id="103349"/>
    <lineage>
        <taxon>Eukaryota</taxon>
        <taxon>Viridiplantae</taxon>
        <taxon>Streptophyta</taxon>
        <taxon>Embryophyta</taxon>
        <taxon>Tracheophyta</taxon>
        <taxon>Spermatophyta</taxon>
        <taxon>Magnoliopsida</taxon>
        <taxon>eudicotyledons</taxon>
        <taxon>Gunneridae</taxon>
        <taxon>Pentapetalae</taxon>
        <taxon>rosids</taxon>
        <taxon>Vitales</taxon>
        <taxon>Vitaceae</taxon>
        <taxon>Viteae</taxon>
        <taxon>Vitis</taxon>
    </lineage>
</organism>